<dbReference type="InterPro" id="IPR050188">
    <property type="entry name" value="RluA_PseudoU_synthase"/>
</dbReference>
<dbReference type="PATRIC" id="fig|1230338.3.peg.1613"/>
<organism evidence="2 3">
    <name type="scientific">Moraxella macacae 0408225</name>
    <dbReference type="NCBI Taxonomy" id="1230338"/>
    <lineage>
        <taxon>Bacteria</taxon>
        <taxon>Pseudomonadati</taxon>
        <taxon>Pseudomonadota</taxon>
        <taxon>Gammaproteobacteria</taxon>
        <taxon>Moraxellales</taxon>
        <taxon>Moraxellaceae</taxon>
        <taxon>Moraxella</taxon>
    </lineage>
</organism>
<name>L2F6H9_9GAMM</name>
<dbReference type="STRING" id="1230338.MOMA_07566"/>
<evidence type="ECO:0000259" key="1">
    <source>
        <dbReference type="Pfam" id="PF00849"/>
    </source>
</evidence>
<dbReference type="GO" id="GO:0009982">
    <property type="term" value="F:pseudouridine synthase activity"/>
    <property type="evidence" value="ECO:0007669"/>
    <property type="project" value="InterPro"/>
</dbReference>
<evidence type="ECO:0000313" key="2">
    <source>
        <dbReference type="EMBL" id="ELA08401.1"/>
    </source>
</evidence>
<dbReference type="OrthoDB" id="9807829at2"/>
<dbReference type="InterPro" id="IPR020103">
    <property type="entry name" value="PsdUridine_synth_cat_dom_sf"/>
</dbReference>
<sequence>MKILEKTLLKQGVKPSRVYLSNDKAFLHVNLLDFFAKKFSHIDKTTWQQRFDNALILDENHQPVSANTPYQVGQTLLYYRDVGQEPAIPFKERILAVDEHLIVVDKPHFLPVIPTGRFVKQTLLARLRSHPKLQHLDVMAISPIHRLDKDTAGVMLFSHNPTTRSNYQQLFAKKQMHKVYEAIAPTRLDLVYPYQIASRLVRADRFFLTKTVAGEVNAITNIEHMEVLQGKLAGFSRYRLTPLTGKKHQLRVHMASLGMPLLYDDFYPLVKTQTAPNLTTDFKSTDFKFPLQLLAKQIGFVDPISSQYREFISQQNLPTV</sequence>
<gene>
    <name evidence="2" type="ORF">MOMA_07566</name>
</gene>
<dbReference type="AlphaFoldDB" id="L2F6H9"/>
<evidence type="ECO:0000313" key="3">
    <source>
        <dbReference type="Proteomes" id="UP000023795"/>
    </source>
</evidence>
<dbReference type="GO" id="GO:0140098">
    <property type="term" value="F:catalytic activity, acting on RNA"/>
    <property type="evidence" value="ECO:0007669"/>
    <property type="project" value="UniProtKB-ARBA"/>
</dbReference>
<dbReference type="Gene3D" id="3.30.2350.10">
    <property type="entry name" value="Pseudouridine synthase"/>
    <property type="match status" value="1"/>
</dbReference>
<dbReference type="RefSeq" id="WP_009501954.1">
    <property type="nucleotide sequence ID" value="NZ_ANIN01000002.1"/>
</dbReference>
<dbReference type="Proteomes" id="UP000023795">
    <property type="component" value="Unassembled WGS sequence"/>
</dbReference>
<dbReference type="PANTHER" id="PTHR21600:SF84">
    <property type="entry name" value="PSEUDOURIDINE SYNTHASE RSUA_RLUA-LIKE DOMAIN-CONTAINING PROTEIN"/>
    <property type="match status" value="1"/>
</dbReference>
<comment type="caution">
    <text evidence="2">The sequence shown here is derived from an EMBL/GenBank/DDBJ whole genome shotgun (WGS) entry which is preliminary data.</text>
</comment>
<dbReference type="PROSITE" id="PS01129">
    <property type="entry name" value="PSI_RLU"/>
    <property type="match status" value="1"/>
</dbReference>
<keyword evidence="3" id="KW-1185">Reference proteome</keyword>
<dbReference type="Pfam" id="PF00849">
    <property type="entry name" value="PseudoU_synth_2"/>
    <property type="match status" value="1"/>
</dbReference>
<reference evidence="2 3" key="1">
    <citation type="journal article" date="2013" name="Genome Announc.">
        <title>Genome Sequence of Moraxella macacae 0408225, a Novel Bacterial Species Isolated from a Cynomolgus Macaque with Epistaxis.</title>
        <authorList>
            <person name="Ladner J.T."/>
            <person name="Whitehouse C.A."/>
            <person name="Koroleva G.I."/>
            <person name="Palacios G.F."/>
        </authorList>
    </citation>
    <scope>NUCLEOTIDE SEQUENCE [LARGE SCALE GENOMIC DNA]</scope>
    <source>
        <strain evidence="2 3">0408225</strain>
    </source>
</reference>
<accession>L2F6H9</accession>
<feature type="domain" description="Pseudouridine synthase RsuA/RluA-like" evidence="1">
    <location>
        <begin position="100"/>
        <end position="256"/>
    </location>
</feature>
<dbReference type="GO" id="GO:0000455">
    <property type="term" value="P:enzyme-directed rRNA pseudouridine synthesis"/>
    <property type="evidence" value="ECO:0007669"/>
    <property type="project" value="TreeGrafter"/>
</dbReference>
<dbReference type="SUPFAM" id="SSF55120">
    <property type="entry name" value="Pseudouridine synthase"/>
    <property type="match status" value="1"/>
</dbReference>
<dbReference type="GO" id="GO:0003723">
    <property type="term" value="F:RNA binding"/>
    <property type="evidence" value="ECO:0007669"/>
    <property type="project" value="InterPro"/>
</dbReference>
<dbReference type="eggNOG" id="COG0564">
    <property type="taxonomic scope" value="Bacteria"/>
</dbReference>
<dbReference type="EMBL" id="ANIN01000002">
    <property type="protein sequence ID" value="ELA08401.1"/>
    <property type="molecule type" value="Genomic_DNA"/>
</dbReference>
<dbReference type="InterPro" id="IPR006224">
    <property type="entry name" value="PsdUridine_synth_RluA-like_CS"/>
</dbReference>
<dbReference type="InterPro" id="IPR006145">
    <property type="entry name" value="PsdUridine_synth_RsuA/RluA"/>
</dbReference>
<proteinExistence type="predicted"/>
<dbReference type="PANTHER" id="PTHR21600">
    <property type="entry name" value="MITOCHONDRIAL RNA PSEUDOURIDINE SYNTHASE"/>
    <property type="match status" value="1"/>
</dbReference>
<protein>
    <submittedName>
        <fullName evidence="2">Putative RNA pseudouridine synthase</fullName>
    </submittedName>
</protein>